<dbReference type="InterPro" id="IPR012676">
    <property type="entry name" value="TGS-like"/>
</dbReference>
<dbReference type="EMBL" id="JAUSUX010000018">
    <property type="protein sequence ID" value="MDQ0287079.1"/>
    <property type="molecule type" value="Genomic_DNA"/>
</dbReference>
<dbReference type="CDD" id="cd01668">
    <property type="entry name" value="TGS_RSH"/>
    <property type="match status" value="1"/>
</dbReference>
<feature type="domain" description="HD" evidence="7">
    <location>
        <begin position="43"/>
        <end position="142"/>
    </location>
</feature>
<evidence type="ECO:0000313" key="10">
    <source>
        <dbReference type="Proteomes" id="UP001225644"/>
    </source>
</evidence>
<dbReference type="InterPro" id="IPR033655">
    <property type="entry name" value="TGS_RelA/SpoT"/>
</dbReference>
<dbReference type="InterPro" id="IPR045600">
    <property type="entry name" value="RelA/SpoT_AH_RIS"/>
</dbReference>
<dbReference type="InterPro" id="IPR012675">
    <property type="entry name" value="Beta-grasp_dom_sf"/>
</dbReference>
<dbReference type="NCBIfam" id="TIGR00691">
    <property type="entry name" value="spoT_relA"/>
    <property type="match status" value="1"/>
</dbReference>
<dbReference type="InterPro" id="IPR003607">
    <property type="entry name" value="HD/PDEase_dom"/>
</dbReference>
<dbReference type="Gene3D" id="3.30.460.10">
    <property type="entry name" value="Beta Polymerase, domain 2"/>
    <property type="match status" value="1"/>
</dbReference>
<dbReference type="Proteomes" id="UP001225644">
    <property type="component" value="Unassembled WGS sequence"/>
</dbReference>
<evidence type="ECO:0000256" key="3">
    <source>
        <dbReference type="ARBA" id="ARBA00048244"/>
    </source>
</evidence>
<evidence type="ECO:0000313" key="9">
    <source>
        <dbReference type="EMBL" id="MDQ0287079.1"/>
    </source>
</evidence>
<dbReference type="EC" id="2.7.6.5" evidence="2"/>
<dbReference type="CDD" id="cd04876">
    <property type="entry name" value="ACT_RelA-SpoT"/>
    <property type="match status" value="1"/>
</dbReference>
<dbReference type="SUPFAM" id="SSF81301">
    <property type="entry name" value="Nucleotidyltransferase"/>
    <property type="match status" value="1"/>
</dbReference>
<protein>
    <recommendedName>
        <fullName evidence="2">GTP diphosphokinase</fullName>
        <ecNumber evidence="2">2.7.6.5</ecNumber>
    </recommendedName>
</protein>
<keyword evidence="10" id="KW-1185">Reference proteome</keyword>
<evidence type="ECO:0000256" key="2">
    <source>
        <dbReference type="ARBA" id="ARBA00013251"/>
    </source>
</evidence>
<dbReference type="CDD" id="cd05399">
    <property type="entry name" value="NT_Rel-Spo_like"/>
    <property type="match status" value="1"/>
</dbReference>
<dbReference type="SMART" id="SM00471">
    <property type="entry name" value="HDc"/>
    <property type="match status" value="1"/>
</dbReference>
<comment type="catalytic activity">
    <reaction evidence="3">
        <text>GTP + ATP = guanosine 3'-diphosphate 5'-triphosphate + AMP</text>
        <dbReference type="Rhea" id="RHEA:22088"/>
        <dbReference type="ChEBI" id="CHEBI:30616"/>
        <dbReference type="ChEBI" id="CHEBI:37565"/>
        <dbReference type="ChEBI" id="CHEBI:142410"/>
        <dbReference type="ChEBI" id="CHEBI:456215"/>
        <dbReference type="EC" id="2.7.6.5"/>
    </reaction>
</comment>
<dbReference type="Gene3D" id="1.10.3210.10">
    <property type="entry name" value="Hypothetical protein af1432"/>
    <property type="match status" value="1"/>
</dbReference>
<dbReference type="Gene3D" id="3.30.70.260">
    <property type="match status" value="1"/>
</dbReference>
<dbReference type="SUPFAM" id="SSF109604">
    <property type="entry name" value="HD-domain/PDEase-like"/>
    <property type="match status" value="1"/>
</dbReference>
<dbReference type="Gene3D" id="3.10.20.30">
    <property type="match status" value="1"/>
</dbReference>
<proteinExistence type="inferred from homology"/>
<dbReference type="SUPFAM" id="SSF55021">
    <property type="entry name" value="ACT-like"/>
    <property type="match status" value="1"/>
</dbReference>
<dbReference type="Pfam" id="PF19296">
    <property type="entry name" value="RelA_AH_RIS"/>
    <property type="match status" value="1"/>
</dbReference>
<dbReference type="Pfam" id="PF02824">
    <property type="entry name" value="TGS"/>
    <property type="match status" value="1"/>
</dbReference>
<dbReference type="RefSeq" id="WP_307402945.1">
    <property type="nucleotide sequence ID" value="NZ_JAUSUX010000018.1"/>
</dbReference>
<dbReference type="PANTHER" id="PTHR21262:SF31">
    <property type="entry name" value="GTP PYROPHOSPHOKINASE"/>
    <property type="match status" value="1"/>
</dbReference>
<accession>A0ABU0B464</accession>
<evidence type="ECO:0000259" key="8">
    <source>
        <dbReference type="PROSITE" id="PS51880"/>
    </source>
</evidence>
<dbReference type="PROSITE" id="PS51671">
    <property type="entry name" value="ACT"/>
    <property type="match status" value="1"/>
</dbReference>
<dbReference type="PANTHER" id="PTHR21262">
    <property type="entry name" value="GUANOSINE-3',5'-BIS DIPHOSPHATE 3'-PYROPHOSPHOHYDROLASE"/>
    <property type="match status" value="1"/>
</dbReference>
<dbReference type="SUPFAM" id="SSF81271">
    <property type="entry name" value="TGS-like"/>
    <property type="match status" value="1"/>
</dbReference>
<dbReference type="InterPro" id="IPR004095">
    <property type="entry name" value="TGS"/>
</dbReference>
<reference evidence="9 10" key="1">
    <citation type="submission" date="2023-07" db="EMBL/GenBank/DDBJ databases">
        <title>Genomic Encyclopedia of Type Strains, Phase IV (KMG-IV): sequencing the most valuable type-strain genomes for metagenomic binning, comparative biology and taxonomic classification.</title>
        <authorList>
            <person name="Goeker M."/>
        </authorList>
    </citation>
    <scope>NUCLEOTIDE SEQUENCE [LARGE SCALE GENOMIC DNA]</scope>
    <source>
        <strain evidence="9 10">DSM 12396</strain>
    </source>
</reference>
<comment type="caution">
    <text evidence="9">The sequence shown here is derived from an EMBL/GenBank/DDBJ whole genome shotgun (WGS) entry which is preliminary data.</text>
</comment>
<sequence length="722" mass="83236">MLQDLVHRVILYHPQADVALLSKAYRFAEQAHRDQKRISGEPFITHPVAVAHILANLEMDLQTLVAGLLHDVVEDTSVTLEEIKTAFGDEVALLVDGVTKLSRLEYRSKEEHQAENLRKMFLAMAQDIRVILIKLADRLHNLRTLKYHTEIKQKEIARETLEIYAPLAHRLGIYHLKWELEDLSFRYLEPEKYYELAERVSRTRRKREEYIRGAIQILRRKLAEVGIFADIQGRPKHLYSIYTKMEKQQKDLSEIYDVMAVRVVVESIRDCYAVLGTVHTLWKPIPGRFKDYIAMPKSNMYQSLHTTVVGPQGEPLEIQIRTWEMHRTAEYGIAAHWRYKEGGKTDRDLDQKLAWLRQILEWQRELRDAREFMESLKIDLFSDSVFVFTPKGDVVELPAGSVPIDFAYRVHTEVGHRCVGARVNGRIVPLDYQLKNGDIVEILTSKNAVGPSRDWLNVVKTSQAKNRIRQWFKREQREENILKGREALEREARKQGVDVELLKGEKVVQFGRRFNLVTVEDVYAAVGDGTLTAQAVINRLREEIKKPKEEIKKPKVPPGTTQPVRVKSHQDSTSAQGIRVKGTGNLLIRLAHCCNPIPGDPIIGYITRGRGVSIHRVDCRNVVLFQQGEKDRLVEVAWDGDFQSPFLVKLEVSGMDRAWLLSDVMAILSELKISANWVNARGLKNQQAIIELLLEMKSKEQLDLIVNRINRVKDIYEVRRTS</sequence>
<dbReference type="Pfam" id="PF13291">
    <property type="entry name" value="ACT_4"/>
    <property type="match status" value="1"/>
</dbReference>
<organism evidence="9 10">
    <name type="scientific">Desulfofundulus luciae</name>
    <dbReference type="NCBI Taxonomy" id="74702"/>
    <lineage>
        <taxon>Bacteria</taxon>
        <taxon>Bacillati</taxon>
        <taxon>Bacillota</taxon>
        <taxon>Clostridia</taxon>
        <taxon>Eubacteriales</taxon>
        <taxon>Peptococcaceae</taxon>
        <taxon>Desulfofundulus</taxon>
    </lineage>
</organism>
<evidence type="ECO:0000259" key="6">
    <source>
        <dbReference type="PROSITE" id="PS51671"/>
    </source>
</evidence>
<comment type="similarity">
    <text evidence="4">Belongs to the relA/spoT family.</text>
</comment>
<dbReference type="InterPro" id="IPR045865">
    <property type="entry name" value="ACT-like_dom_sf"/>
</dbReference>
<evidence type="ECO:0000256" key="4">
    <source>
        <dbReference type="RuleBase" id="RU003847"/>
    </source>
</evidence>
<feature type="domain" description="ACT" evidence="6">
    <location>
        <begin position="649"/>
        <end position="722"/>
    </location>
</feature>
<dbReference type="InterPro" id="IPR043519">
    <property type="entry name" value="NT_sf"/>
</dbReference>
<dbReference type="PROSITE" id="PS51880">
    <property type="entry name" value="TGS"/>
    <property type="match status" value="1"/>
</dbReference>
<gene>
    <name evidence="9" type="ORF">J2Z49_002196</name>
</gene>
<evidence type="ECO:0000256" key="1">
    <source>
        <dbReference type="ARBA" id="ARBA00004976"/>
    </source>
</evidence>
<feature type="domain" description="TGS" evidence="8">
    <location>
        <begin position="383"/>
        <end position="444"/>
    </location>
</feature>
<dbReference type="Pfam" id="PF13328">
    <property type="entry name" value="HD_4"/>
    <property type="match status" value="1"/>
</dbReference>
<dbReference type="GO" id="GO:0008728">
    <property type="term" value="F:GTP diphosphokinase activity"/>
    <property type="evidence" value="ECO:0007669"/>
    <property type="project" value="UniProtKB-EC"/>
</dbReference>
<dbReference type="PROSITE" id="PS51831">
    <property type="entry name" value="HD"/>
    <property type="match status" value="1"/>
</dbReference>
<evidence type="ECO:0000256" key="5">
    <source>
        <dbReference type="SAM" id="MobiDB-lite"/>
    </source>
</evidence>
<dbReference type="CDD" id="cd00077">
    <property type="entry name" value="HDc"/>
    <property type="match status" value="1"/>
</dbReference>
<dbReference type="SMART" id="SM00954">
    <property type="entry name" value="RelA_SpoT"/>
    <property type="match status" value="1"/>
</dbReference>
<feature type="region of interest" description="Disordered" evidence="5">
    <location>
        <begin position="552"/>
        <end position="575"/>
    </location>
</feature>
<evidence type="ECO:0000259" key="7">
    <source>
        <dbReference type="PROSITE" id="PS51831"/>
    </source>
</evidence>
<keyword evidence="9" id="KW-0808">Transferase</keyword>
<dbReference type="Pfam" id="PF04607">
    <property type="entry name" value="RelA_SpoT"/>
    <property type="match status" value="1"/>
</dbReference>
<dbReference type="InterPro" id="IPR006674">
    <property type="entry name" value="HD_domain"/>
</dbReference>
<name>A0ABU0B464_9FIRM</name>
<comment type="function">
    <text evidence="4">In eubacteria ppGpp (guanosine 3'-diphosphate 5'-diphosphate) is a mediator of the stringent response that coordinates a variety of cellular activities in response to changes in nutritional abundance.</text>
</comment>
<dbReference type="InterPro" id="IPR002912">
    <property type="entry name" value="ACT_dom"/>
</dbReference>
<comment type="pathway">
    <text evidence="1">Purine metabolism; ppGpp biosynthesis; ppGpp from GTP: step 1/2.</text>
</comment>
<dbReference type="InterPro" id="IPR004811">
    <property type="entry name" value="RelA/Spo_fam"/>
</dbReference>
<dbReference type="InterPro" id="IPR007685">
    <property type="entry name" value="RelA_SpoT"/>
</dbReference>